<proteinExistence type="predicted"/>
<dbReference type="Proteomes" id="UP000294003">
    <property type="component" value="Unassembled WGS sequence"/>
</dbReference>
<name>A0ABY0HF22_9PEZI</name>
<protein>
    <submittedName>
        <fullName evidence="1">Uncharacterized protein</fullName>
    </submittedName>
</protein>
<organism evidence="1 2">
    <name type="scientific">Monosporascus cannonballus</name>
    <dbReference type="NCBI Taxonomy" id="155416"/>
    <lineage>
        <taxon>Eukaryota</taxon>
        <taxon>Fungi</taxon>
        <taxon>Dikarya</taxon>
        <taxon>Ascomycota</taxon>
        <taxon>Pezizomycotina</taxon>
        <taxon>Sordariomycetes</taxon>
        <taxon>Xylariomycetidae</taxon>
        <taxon>Xylariales</taxon>
        <taxon>Xylariales incertae sedis</taxon>
        <taxon>Monosporascus</taxon>
    </lineage>
</organism>
<dbReference type="EMBL" id="QJNS01000044">
    <property type="protein sequence ID" value="RYO91168.1"/>
    <property type="molecule type" value="Genomic_DNA"/>
</dbReference>
<gene>
    <name evidence="1" type="ORF">DL762_002335</name>
</gene>
<keyword evidence="2" id="KW-1185">Reference proteome</keyword>
<accession>A0ABY0HF22</accession>
<sequence length="145" mass="15590">MHGLETIDPTSIRLEAFANPGVDAGVRAATPFSGKSPHSRDAAISNARETHKRLTSTLPSCHSGPASERTGSDCRNAYVTVVGLRSAALGAWWPDAPFYVCYSWENIVAHKTHQSPAEQNPEVVLVCLLATASTYGFIPARHEGF</sequence>
<comment type="caution">
    <text evidence="1">The sequence shown here is derived from an EMBL/GenBank/DDBJ whole genome shotgun (WGS) entry which is preliminary data.</text>
</comment>
<reference evidence="1 2" key="1">
    <citation type="submission" date="2018-06" db="EMBL/GenBank/DDBJ databases">
        <title>Complete Genomes of Monosporascus.</title>
        <authorList>
            <person name="Robinson A.J."/>
            <person name="Natvig D.O."/>
        </authorList>
    </citation>
    <scope>NUCLEOTIDE SEQUENCE [LARGE SCALE GENOMIC DNA]</scope>
    <source>
        <strain evidence="1 2">CBS 609.92</strain>
    </source>
</reference>
<evidence type="ECO:0000313" key="2">
    <source>
        <dbReference type="Proteomes" id="UP000294003"/>
    </source>
</evidence>
<evidence type="ECO:0000313" key="1">
    <source>
        <dbReference type="EMBL" id="RYO91168.1"/>
    </source>
</evidence>